<keyword evidence="1" id="KW-1133">Transmembrane helix</keyword>
<sequence length="108" mass="12044">MSCSSSASATPLCFFFKPAFSLSMIDSLNPPILHEKPSLASMTGHMVSETAMAGLRLIIPYHGLSLNIMIAINLSWLRFGYPWQFLRPQSYSLPLLSEQNAQHQFVIV</sequence>
<proteinExistence type="predicted"/>
<reference evidence="2" key="1">
    <citation type="submission" date="2022-08" db="EMBL/GenBank/DDBJ databases">
        <title>A Global Phylogenomic Analysis of the Shiitake Genus Lentinula.</title>
        <authorList>
            <consortium name="DOE Joint Genome Institute"/>
            <person name="Sierra-Patev S."/>
            <person name="Min B."/>
            <person name="Naranjo-Ortiz M."/>
            <person name="Looney B."/>
            <person name="Konkel Z."/>
            <person name="Slot J.C."/>
            <person name="Sakamoto Y."/>
            <person name="Steenwyk J.L."/>
            <person name="Rokas A."/>
            <person name="Carro J."/>
            <person name="Camarero S."/>
            <person name="Ferreira P."/>
            <person name="Molpeceres G."/>
            <person name="Ruiz-Duenas F.J."/>
            <person name="Serrano A."/>
            <person name="Henrissat B."/>
            <person name="Drula E."/>
            <person name="Hughes K.W."/>
            <person name="Mata J.L."/>
            <person name="Ishikawa N.K."/>
            <person name="Vargas-Isla R."/>
            <person name="Ushijima S."/>
            <person name="Smith C.A."/>
            <person name="Ahrendt S."/>
            <person name="Andreopoulos W."/>
            <person name="He G."/>
            <person name="Labutti K."/>
            <person name="Lipzen A."/>
            <person name="Ng V."/>
            <person name="Riley R."/>
            <person name="Sandor L."/>
            <person name="Barry K."/>
            <person name="Martinez A.T."/>
            <person name="Xiao Y."/>
            <person name="Gibbons J.G."/>
            <person name="Terashima K."/>
            <person name="Grigoriev I.V."/>
            <person name="Hibbett D.S."/>
        </authorList>
    </citation>
    <scope>NUCLEOTIDE SEQUENCE</scope>
    <source>
        <strain evidence="2">RHP3577 ss4</strain>
    </source>
</reference>
<protein>
    <submittedName>
        <fullName evidence="2">Uncharacterized protein</fullName>
    </submittedName>
</protein>
<accession>A0ABQ8V7M1</accession>
<keyword evidence="3" id="KW-1185">Reference proteome</keyword>
<name>A0ABQ8V7M1_9AGAR</name>
<evidence type="ECO:0000313" key="2">
    <source>
        <dbReference type="EMBL" id="KAJ4478597.1"/>
    </source>
</evidence>
<comment type="caution">
    <text evidence="2">The sequence shown here is derived from an EMBL/GenBank/DDBJ whole genome shotgun (WGS) entry which is preliminary data.</text>
</comment>
<gene>
    <name evidence="2" type="ORF">C8R41DRAFT_844404</name>
</gene>
<keyword evidence="1" id="KW-0812">Transmembrane</keyword>
<dbReference type="Proteomes" id="UP001150217">
    <property type="component" value="Unassembled WGS sequence"/>
</dbReference>
<organism evidence="2 3">
    <name type="scientific">Lentinula lateritia</name>
    <dbReference type="NCBI Taxonomy" id="40482"/>
    <lineage>
        <taxon>Eukaryota</taxon>
        <taxon>Fungi</taxon>
        <taxon>Dikarya</taxon>
        <taxon>Basidiomycota</taxon>
        <taxon>Agaricomycotina</taxon>
        <taxon>Agaricomycetes</taxon>
        <taxon>Agaricomycetidae</taxon>
        <taxon>Agaricales</taxon>
        <taxon>Marasmiineae</taxon>
        <taxon>Omphalotaceae</taxon>
        <taxon>Lentinula</taxon>
    </lineage>
</organism>
<keyword evidence="1" id="KW-0472">Membrane</keyword>
<feature type="transmembrane region" description="Helical" evidence="1">
    <location>
        <begin position="58"/>
        <end position="77"/>
    </location>
</feature>
<evidence type="ECO:0000313" key="3">
    <source>
        <dbReference type="Proteomes" id="UP001150217"/>
    </source>
</evidence>
<dbReference type="EMBL" id="JANVFT010000065">
    <property type="protein sequence ID" value="KAJ4478597.1"/>
    <property type="molecule type" value="Genomic_DNA"/>
</dbReference>
<evidence type="ECO:0000256" key="1">
    <source>
        <dbReference type="SAM" id="Phobius"/>
    </source>
</evidence>